<evidence type="ECO:0000259" key="3">
    <source>
        <dbReference type="Pfam" id="PF07593"/>
    </source>
</evidence>
<comment type="caution">
    <text evidence="5">The sequence shown here is derived from an EMBL/GenBank/DDBJ whole genome shotgun (WGS) entry which is preliminary data.</text>
</comment>
<gene>
    <name evidence="5" type="ORF">B0I03_10194</name>
</gene>
<dbReference type="Gene3D" id="2.130.10.130">
    <property type="entry name" value="Integrin alpha, N-terminal"/>
    <property type="match status" value="1"/>
</dbReference>
<dbReference type="InterPro" id="IPR027039">
    <property type="entry name" value="Crtac1"/>
</dbReference>
<feature type="signal peptide" evidence="2">
    <location>
        <begin position="1"/>
        <end position="30"/>
    </location>
</feature>
<dbReference type="NCBIfam" id="TIGR04183">
    <property type="entry name" value="Por_Secre_tail"/>
    <property type="match status" value="1"/>
</dbReference>
<dbReference type="EMBL" id="QLMI01000001">
    <property type="protein sequence ID" value="RAK24938.1"/>
    <property type="molecule type" value="Genomic_DNA"/>
</dbReference>
<evidence type="ECO:0000256" key="1">
    <source>
        <dbReference type="ARBA" id="ARBA00022729"/>
    </source>
</evidence>
<protein>
    <submittedName>
        <fullName evidence="5">Putative secreted protein (Por secretion system target)</fullName>
    </submittedName>
</protein>
<evidence type="ECO:0000313" key="6">
    <source>
        <dbReference type="Proteomes" id="UP000249620"/>
    </source>
</evidence>
<keyword evidence="6" id="KW-1185">Reference proteome</keyword>
<dbReference type="InterPro" id="IPR028994">
    <property type="entry name" value="Integrin_alpha_N"/>
</dbReference>
<dbReference type="InterPro" id="IPR011519">
    <property type="entry name" value="UnbV_ASPIC"/>
</dbReference>
<dbReference type="OrthoDB" id="9816120at2"/>
<feature type="chain" id="PRO_5016398226" evidence="2">
    <location>
        <begin position="31"/>
        <end position="824"/>
    </location>
</feature>
<dbReference type="SUPFAM" id="SSF69318">
    <property type="entry name" value="Integrin alpha N-terminal domain"/>
    <property type="match status" value="2"/>
</dbReference>
<accession>A0A327YUP2</accession>
<evidence type="ECO:0000313" key="5">
    <source>
        <dbReference type="EMBL" id="RAK24938.1"/>
    </source>
</evidence>
<dbReference type="PANTHER" id="PTHR16026">
    <property type="entry name" value="CARTILAGE ACIDIC PROTEIN 1"/>
    <property type="match status" value="1"/>
</dbReference>
<dbReference type="InterPro" id="IPR013517">
    <property type="entry name" value="FG-GAP"/>
</dbReference>
<evidence type="ECO:0000256" key="2">
    <source>
        <dbReference type="SAM" id="SignalP"/>
    </source>
</evidence>
<feature type="domain" description="Secretion system C-terminal sorting" evidence="4">
    <location>
        <begin position="753"/>
        <end position="817"/>
    </location>
</feature>
<dbReference type="Pfam" id="PF13517">
    <property type="entry name" value="FG-GAP_3"/>
    <property type="match status" value="2"/>
</dbReference>
<feature type="domain" description="ASPIC/UnbV" evidence="3">
    <location>
        <begin position="666"/>
        <end position="732"/>
    </location>
</feature>
<dbReference type="Proteomes" id="UP000249620">
    <property type="component" value="Unassembled WGS sequence"/>
</dbReference>
<evidence type="ECO:0000259" key="4">
    <source>
        <dbReference type="Pfam" id="PF18962"/>
    </source>
</evidence>
<dbReference type="AlphaFoldDB" id="A0A327YUP2"/>
<name>A0A327YUP2_9FLAO</name>
<keyword evidence="1 2" id="KW-0732">Signal</keyword>
<organism evidence="5 6">
    <name type="scientific">Flavobacterium aquaticum</name>
    <dbReference type="NCBI Taxonomy" id="1236486"/>
    <lineage>
        <taxon>Bacteria</taxon>
        <taxon>Pseudomonadati</taxon>
        <taxon>Bacteroidota</taxon>
        <taxon>Flavobacteriia</taxon>
        <taxon>Flavobacteriales</taxon>
        <taxon>Flavobacteriaceae</taxon>
        <taxon>Flavobacterium</taxon>
    </lineage>
</organism>
<proteinExistence type="predicted"/>
<dbReference type="PANTHER" id="PTHR16026:SF0">
    <property type="entry name" value="CARTILAGE ACIDIC PROTEIN 1"/>
    <property type="match status" value="1"/>
</dbReference>
<dbReference type="Pfam" id="PF18962">
    <property type="entry name" value="Por_Secre_tail"/>
    <property type="match status" value="1"/>
</dbReference>
<dbReference type="InterPro" id="IPR026444">
    <property type="entry name" value="Secre_tail"/>
</dbReference>
<reference evidence="5 6" key="1">
    <citation type="submission" date="2018-06" db="EMBL/GenBank/DDBJ databases">
        <title>Genomic Encyclopedia of Type Strains, Phase III (KMG-III): the genomes of soil and plant-associated and newly described type strains.</title>
        <authorList>
            <person name="Whitman W."/>
        </authorList>
    </citation>
    <scope>NUCLEOTIDE SEQUENCE [LARGE SCALE GENOMIC DNA]</scope>
    <source>
        <strain evidence="5 6">CGMCC 1.12398</strain>
    </source>
</reference>
<sequence length="824" mass="88614">MSINKNYNLINMKKNYLLILFVLSSIMTFAQDNCATAIPISSGGTFTVGTINGTELPAIACNLNNTSTTAAEWYAYTPSQNFSVTISSDLVENICLDTRLRVYSGTCAALTCVAGDDDSGTVTCLSGSSYLSRVTFNAIAGTTYYIVWDNRWMATGFNFQISELPAGYNPCAAATPISAGTTVVNAIDQTNIVTTCSSSSLSKWYSYTPNINANVTLSSDLAINICKDTNFSVYTGNCTTGLTCVANDDNSGVIACNSGNTNSNLSVRTFEVSAGVTYYIVWDNKWSADGFSFTLTEAPIIIPVTYTNQTVATINSTYNICIADMNGDYKDDIVGVSANNLRVHFQGATPGTYTVTDFPITGTSDMPSWSMAAGDFNRDGYNDLVLGSGSGLTFWKSNNTGTAYTNVNPSDYIFCQRTNFVDINNDGNLDAFSCHDVAPNVYYINDGSGNMSYYQSGTPGAYLLGITPSGGNYASLWTDFDNDGDLDMFISKCSGPPCELHRNDGNGVFTDISAAAGINVTPIQTWSSAVADFDNDDDMDVIITASAGTHKFFRNNLETATTAFTNITAGSGWDTNSSTNIDNVAYDFDNDGKVDVLGGGNKIMFNKGNNIFEATNYTAIGVGAIGDLNNDGFLDILNGTTVRYAVPNGNNWVKVTLQGIQSNRNGIGARVEIYGPFGKQIRDIRSGEGFRYMSTLNAHFGIGTNTTISQVIIKWPSGIVDVINNPNINETLSVIEGSSPLSLVNNEDRKIVLYPNPSSDFIALSNIENLQIKNVSIISTLGKVVKNVTLTDSRFSVSDLAEGFYILLIETAEGNKYSESFIKK</sequence>
<dbReference type="Pfam" id="PF07593">
    <property type="entry name" value="UnbV_ASPIC"/>
    <property type="match status" value="1"/>
</dbReference>